<dbReference type="PANTHER" id="PTHR31964">
    <property type="entry name" value="ADENINE NUCLEOTIDE ALPHA HYDROLASES-LIKE SUPERFAMILY PROTEIN"/>
    <property type="match status" value="1"/>
</dbReference>
<sequence>MQDIDNCLRIPTVSIIIFDDYGAEEGVRLAVQQFTSAGRLRPVLPSVQHKAVSCLDGEPQSLAAAMIMSRMLRTGDSVWVYRAVKAAVQDAATPEEANAKFLAEQEAAQTSVDSVTEVFRQAGMEQNALHTQVQSVMSPGAAVTSFVGKSNANFVSLGSHGPGRVLHKSLASYLMQSYSDIRLLVCPLTDWQPAQDSGLKYTVVYDGCSTSRHALEVLAGHTNSQDTVEILHAHVPPAPVSRGKFRGAPASTGQEDAKQAQMQAQSLFQEAEQILSGSGGGIKEVIGTHIEVQSGHLLGERLLDTAINNGCDVLVAGTKCMPGIGNLFEPFLKGRTVLGVLKSSLTTHLLNNAVDIPVLYIN</sequence>
<keyword evidence="2" id="KW-1185">Reference proteome</keyword>
<dbReference type="InterPro" id="IPR014729">
    <property type="entry name" value="Rossmann-like_a/b/a_fold"/>
</dbReference>
<dbReference type="CDD" id="cd00293">
    <property type="entry name" value="USP-like"/>
    <property type="match status" value="1"/>
</dbReference>
<name>A0A812V088_SYMPI</name>
<comment type="caution">
    <text evidence="1">The sequence shown here is derived from an EMBL/GenBank/DDBJ whole genome shotgun (WGS) entry which is preliminary data.</text>
</comment>
<gene>
    <name evidence="1" type="primary">tas</name>
    <name evidence="1" type="ORF">SPIL2461_LOCUS15709</name>
</gene>
<organism evidence="1 2">
    <name type="scientific">Symbiodinium pilosum</name>
    <name type="common">Dinoflagellate</name>
    <dbReference type="NCBI Taxonomy" id="2952"/>
    <lineage>
        <taxon>Eukaryota</taxon>
        <taxon>Sar</taxon>
        <taxon>Alveolata</taxon>
        <taxon>Dinophyceae</taxon>
        <taxon>Suessiales</taxon>
        <taxon>Symbiodiniaceae</taxon>
        <taxon>Symbiodinium</taxon>
    </lineage>
</organism>
<dbReference type="EMBL" id="CAJNIZ010039335">
    <property type="protein sequence ID" value="CAE7589178.1"/>
    <property type="molecule type" value="Genomic_DNA"/>
</dbReference>
<evidence type="ECO:0000313" key="2">
    <source>
        <dbReference type="Proteomes" id="UP000649617"/>
    </source>
</evidence>
<dbReference type="Gene3D" id="3.40.50.620">
    <property type="entry name" value="HUPs"/>
    <property type="match status" value="2"/>
</dbReference>
<protein>
    <submittedName>
        <fullName evidence="1">Tas protein</fullName>
    </submittedName>
</protein>
<dbReference type="AlphaFoldDB" id="A0A812V088"/>
<proteinExistence type="predicted"/>
<dbReference type="Proteomes" id="UP000649617">
    <property type="component" value="Unassembled WGS sequence"/>
</dbReference>
<reference evidence="1" key="1">
    <citation type="submission" date="2021-02" db="EMBL/GenBank/DDBJ databases">
        <authorList>
            <person name="Dougan E. K."/>
            <person name="Rhodes N."/>
            <person name="Thang M."/>
            <person name="Chan C."/>
        </authorList>
    </citation>
    <scope>NUCLEOTIDE SEQUENCE</scope>
</reference>
<evidence type="ECO:0000313" key="1">
    <source>
        <dbReference type="EMBL" id="CAE7589178.1"/>
    </source>
</evidence>
<accession>A0A812V088</accession>
<dbReference type="OrthoDB" id="420366at2759"/>
<dbReference type="PANTHER" id="PTHR31964:SF113">
    <property type="entry name" value="USPA DOMAIN-CONTAINING PROTEIN"/>
    <property type="match status" value="1"/>
</dbReference>
<dbReference type="SUPFAM" id="SSF52402">
    <property type="entry name" value="Adenine nucleotide alpha hydrolases-like"/>
    <property type="match status" value="1"/>
</dbReference>